<dbReference type="RefSeq" id="WP_012468597.1">
    <property type="nucleotide sequence ID" value="NC_010814.1"/>
</dbReference>
<reference evidence="2 3" key="1">
    <citation type="submission" date="2008-05" db="EMBL/GenBank/DDBJ databases">
        <title>Complete sequence of chromosome of Geobacter lovleyi SZ.</title>
        <authorList>
            <consortium name="US DOE Joint Genome Institute"/>
            <person name="Lucas S."/>
            <person name="Copeland A."/>
            <person name="Lapidus A."/>
            <person name="Glavina del Rio T."/>
            <person name="Dalin E."/>
            <person name="Tice H."/>
            <person name="Bruce D."/>
            <person name="Goodwin L."/>
            <person name="Pitluck S."/>
            <person name="Chertkov O."/>
            <person name="Meincke L."/>
            <person name="Brettin T."/>
            <person name="Detter J.C."/>
            <person name="Han C."/>
            <person name="Tapia R."/>
            <person name="Kuske C.R."/>
            <person name="Schmutz J."/>
            <person name="Larimer F."/>
            <person name="Land M."/>
            <person name="Hauser L."/>
            <person name="Kyrpides N."/>
            <person name="Mikhailova N."/>
            <person name="Sung Y."/>
            <person name="Fletcher K.E."/>
            <person name="Ritalahti K.M."/>
            <person name="Loeffler F.E."/>
            <person name="Richardson P."/>
        </authorList>
    </citation>
    <scope>NUCLEOTIDE SEQUENCE [LARGE SCALE GENOMIC DNA]</scope>
    <source>
        <strain evidence="3">ATCC BAA-1151 / DSM 17278 / SZ</strain>
    </source>
</reference>
<dbReference type="AlphaFoldDB" id="B3E2I8"/>
<evidence type="ECO:0000313" key="3">
    <source>
        <dbReference type="Proteomes" id="UP000002420"/>
    </source>
</evidence>
<name>B3E2I8_TRIL1</name>
<feature type="transmembrane region" description="Helical" evidence="1">
    <location>
        <begin position="119"/>
        <end position="136"/>
    </location>
</feature>
<dbReference type="Proteomes" id="UP000002420">
    <property type="component" value="Chromosome"/>
</dbReference>
<keyword evidence="3" id="KW-1185">Reference proteome</keyword>
<keyword evidence="1" id="KW-0472">Membrane</keyword>
<dbReference type="KEGG" id="glo:Glov_0513"/>
<accession>B3E2I8</accession>
<keyword evidence="1" id="KW-0812">Transmembrane</keyword>
<feature type="transmembrane region" description="Helical" evidence="1">
    <location>
        <begin position="52"/>
        <end position="72"/>
    </location>
</feature>
<protein>
    <submittedName>
        <fullName evidence="2">Uncharacterized protein</fullName>
    </submittedName>
</protein>
<dbReference type="HOGENOM" id="CLU_1756200_0_0_7"/>
<evidence type="ECO:0000313" key="2">
    <source>
        <dbReference type="EMBL" id="ACD94241.1"/>
    </source>
</evidence>
<sequence length="151" mass="17669">MIEDLPEDTEEAQPRSQAMIMLTGLYLFLLVMTVMSYGQPVPFFGRILEGRAAQIFIGLDSLVCLHLFLGLLKRQRLTWYLLLSYNSYEVLNTLVNLWLVPRKELERILERTIDPGGMLFSNLCTVGIILWISWVIRRQREQFTNHSPYLF</sequence>
<evidence type="ECO:0000256" key="1">
    <source>
        <dbReference type="SAM" id="Phobius"/>
    </source>
</evidence>
<dbReference type="OrthoDB" id="5396694at2"/>
<proteinExistence type="predicted"/>
<keyword evidence="1" id="KW-1133">Transmembrane helix</keyword>
<dbReference type="eggNOG" id="ENOG502ZG47">
    <property type="taxonomic scope" value="Bacteria"/>
</dbReference>
<dbReference type="EMBL" id="CP001089">
    <property type="protein sequence ID" value="ACD94241.1"/>
    <property type="molecule type" value="Genomic_DNA"/>
</dbReference>
<organism evidence="2 3">
    <name type="scientific">Trichlorobacter lovleyi (strain ATCC BAA-1151 / DSM 17278 / SZ)</name>
    <name type="common">Geobacter lovleyi</name>
    <dbReference type="NCBI Taxonomy" id="398767"/>
    <lineage>
        <taxon>Bacteria</taxon>
        <taxon>Pseudomonadati</taxon>
        <taxon>Thermodesulfobacteriota</taxon>
        <taxon>Desulfuromonadia</taxon>
        <taxon>Geobacterales</taxon>
        <taxon>Geobacteraceae</taxon>
        <taxon>Trichlorobacter</taxon>
    </lineage>
</organism>
<gene>
    <name evidence="2" type="ordered locus">Glov_0513</name>
</gene>
<feature type="transmembrane region" description="Helical" evidence="1">
    <location>
        <begin position="20"/>
        <end position="40"/>
    </location>
</feature>
<feature type="transmembrane region" description="Helical" evidence="1">
    <location>
        <begin position="79"/>
        <end position="99"/>
    </location>
</feature>
<dbReference type="STRING" id="398767.Glov_0513"/>